<organism evidence="1">
    <name type="scientific">Xanthomonas campestris pv. juglandis</name>
    <name type="common">Xanthomonas arboricola pv. juglandis</name>
    <dbReference type="NCBI Taxonomy" id="195709"/>
    <lineage>
        <taxon>Bacteria</taxon>
        <taxon>Pseudomonadati</taxon>
        <taxon>Pseudomonadota</taxon>
        <taxon>Gammaproteobacteria</taxon>
        <taxon>Lysobacterales</taxon>
        <taxon>Lysobacteraceae</taxon>
        <taxon>Xanthomonas</taxon>
    </lineage>
</organism>
<evidence type="ECO:0000313" key="2">
    <source>
        <dbReference type="EMBL" id="CAD1786176.1"/>
    </source>
</evidence>
<name>A0A2N7V9B4_XANCJ</name>
<dbReference type="EMBL" id="LR824643">
    <property type="protein sequence ID" value="CAD0309822.1"/>
    <property type="molecule type" value="Genomic_DNA"/>
</dbReference>
<dbReference type="EMBL" id="LR861807">
    <property type="protein sequence ID" value="CAD1786176.1"/>
    <property type="molecule type" value="Genomic_DNA"/>
</dbReference>
<evidence type="ECO:0000313" key="3">
    <source>
        <dbReference type="Proteomes" id="UP000514411"/>
    </source>
</evidence>
<dbReference type="RefSeq" id="WP_039529130.1">
    <property type="nucleotide sequence ID" value="NZ_CP012251.1"/>
</dbReference>
<evidence type="ECO:0000313" key="1">
    <source>
        <dbReference type="EMBL" id="CAD0309822.1"/>
    </source>
</evidence>
<reference evidence="1 3" key="1">
    <citation type="submission" date="2020-07" db="EMBL/GenBank/DDBJ databases">
        <authorList>
            <person name="Teixeira M."/>
        </authorList>
    </citation>
    <scope>NUCLEOTIDE SEQUENCE</scope>
    <source>
        <strain evidence="2">3</strain>
        <strain evidence="1">Xanthomonas arboricola pv. juglandis CPBF 427</strain>
    </source>
</reference>
<sequence length="129" mass="14214">MELGRLSPTAVLIAAIRGETVRGRGGIAQAASTTRRAEAASAAKQAKSTAQLERQLVEIVRNVSSDDLPAVRRTRPLLIRQVLLWEFGQTFREHSEWTSIMRRIEAQLDAADPEGHAFAGLVRSLQRKA</sequence>
<gene>
    <name evidence="2" type="ORF">XSP_000156</name>
    <name evidence="1" type="ORF">XSP_000157</name>
</gene>
<accession>A0A2N7V9B4</accession>
<protein>
    <submittedName>
        <fullName evidence="1">Uncharacterized protein</fullName>
    </submittedName>
</protein>
<dbReference type="Proteomes" id="UP000514411">
    <property type="component" value="Chromosome"/>
</dbReference>
<dbReference type="AlphaFoldDB" id="A0A2N7V9B4"/>
<dbReference type="OrthoDB" id="5955669at2"/>
<proteinExistence type="predicted"/>